<evidence type="ECO:0000313" key="2">
    <source>
        <dbReference type="Proteomes" id="UP000685013"/>
    </source>
</evidence>
<name>A0AAV6ML49_9ROSI</name>
<accession>A0AAV6ML49</accession>
<evidence type="ECO:0000313" key="1">
    <source>
        <dbReference type="EMBL" id="KAG6582528.1"/>
    </source>
</evidence>
<organism evidence="1 2">
    <name type="scientific">Cucurbita argyrosperma subsp. sororia</name>
    <dbReference type="NCBI Taxonomy" id="37648"/>
    <lineage>
        <taxon>Eukaryota</taxon>
        <taxon>Viridiplantae</taxon>
        <taxon>Streptophyta</taxon>
        <taxon>Embryophyta</taxon>
        <taxon>Tracheophyta</taxon>
        <taxon>Spermatophyta</taxon>
        <taxon>Magnoliopsida</taxon>
        <taxon>eudicotyledons</taxon>
        <taxon>Gunneridae</taxon>
        <taxon>Pentapetalae</taxon>
        <taxon>rosids</taxon>
        <taxon>fabids</taxon>
        <taxon>Cucurbitales</taxon>
        <taxon>Cucurbitaceae</taxon>
        <taxon>Cucurbiteae</taxon>
        <taxon>Cucurbita</taxon>
    </lineage>
</organism>
<protein>
    <submittedName>
        <fullName evidence="1">Uncharacterized protein</fullName>
    </submittedName>
</protein>
<dbReference type="Proteomes" id="UP000685013">
    <property type="component" value="Chromosome 14"/>
</dbReference>
<sequence>MDITVPGGNDPEEVTRESLIAISYEEPETTLSSKRSSGKLSSENLNLVNGIDHNLVEGKEYDVEKYRSELIAISFLESPPEIGSGTVTELKVTIFSSKQSSGKLGSENLNLVNEIDHNLVKGKEYNDDKYRSELTAISFLESPPEIGSGTVAEHKG</sequence>
<keyword evidence="2" id="KW-1185">Reference proteome</keyword>
<reference evidence="1 2" key="1">
    <citation type="journal article" date="2021" name="Hortic Res">
        <title>The domestication of Cucurbita argyrosperma as revealed by the genome of its wild relative.</title>
        <authorList>
            <person name="Barrera-Redondo J."/>
            <person name="Sanchez-de la Vega G."/>
            <person name="Aguirre-Liguori J.A."/>
            <person name="Castellanos-Morales G."/>
            <person name="Gutierrez-Guerrero Y.T."/>
            <person name="Aguirre-Dugua X."/>
            <person name="Aguirre-Planter E."/>
            <person name="Tenaillon M.I."/>
            <person name="Lira-Saade R."/>
            <person name="Eguiarte L.E."/>
        </authorList>
    </citation>
    <scope>NUCLEOTIDE SEQUENCE [LARGE SCALE GENOMIC DNA]</scope>
    <source>
        <strain evidence="1">JBR-2021</strain>
    </source>
</reference>
<proteinExistence type="predicted"/>
<dbReference type="AlphaFoldDB" id="A0AAV6ML49"/>
<comment type="caution">
    <text evidence="1">The sequence shown here is derived from an EMBL/GenBank/DDBJ whole genome shotgun (WGS) entry which is preliminary data.</text>
</comment>
<dbReference type="Pfam" id="PF21737">
    <property type="entry name" value="DUF6865"/>
    <property type="match status" value="1"/>
</dbReference>
<dbReference type="PANTHER" id="PTHR35282">
    <property type="entry name" value="F5D14.24 PROTEIN"/>
    <property type="match status" value="1"/>
</dbReference>
<dbReference type="EMBL" id="JAGKQH010000014">
    <property type="protein sequence ID" value="KAG6582528.1"/>
    <property type="molecule type" value="Genomic_DNA"/>
</dbReference>
<gene>
    <name evidence="1" type="ORF">SDJN03_22530</name>
</gene>
<feature type="non-terminal residue" evidence="1">
    <location>
        <position position="1"/>
    </location>
</feature>
<dbReference type="InterPro" id="IPR049198">
    <property type="entry name" value="DUF6865"/>
</dbReference>
<dbReference type="PANTHER" id="PTHR35282:SF2">
    <property type="entry name" value="F5D14.24 PROTEIN"/>
    <property type="match status" value="1"/>
</dbReference>